<dbReference type="Proteomes" id="UP000199024">
    <property type="component" value="Unassembled WGS sequence"/>
</dbReference>
<dbReference type="RefSeq" id="WP_141223976.1">
    <property type="nucleotide sequence ID" value="NZ_FOZL01000001.1"/>
</dbReference>
<gene>
    <name evidence="1" type="ORF">SAMN05421771_3352</name>
</gene>
<name>A0A1I6MR95_9BACT</name>
<protein>
    <submittedName>
        <fullName evidence="1">Uncharacterized protein</fullName>
    </submittedName>
</protein>
<dbReference type="EMBL" id="FOZL01000001">
    <property type="protein sequence ID" value="SFS18127.1"/>
    <property type="molecule type" value="Genomic_DNA"/>
</dbReference>
<accession>A0A1I6MR95</accession>
<evidence type="ECO:0000313" key="1">
    <source>
        <dbReference type="EMBL" id="SFS18127.1"/>
    </source>
</evidence>
<dbReference type="AlphaFoldDB" id="A0A1I6MR95"/>
<reference evidence="1 2" key="1">
    <citation type="submission" date="2016-10" db="EMBL/GenBank/DDBJ databases">
        <authorList>
            <person name="de Groot N.N."/>
        </authorList>
    </citation>
    <scope>NUCLEOTIDE SEQUENCE [LARGE SCALE GENOMIC DNA]</scope>
    <source>
        <strain evidence="1 2">DSM 21001</strain>
    </source>
</reference>
<sequence length="186" mass="20213">MQMQNAFPKSYVLLPSGTLVVEPNPGLLASRALLLAAAEDYVAIVESSVPPAKYEGVHVNMAVLSHSLGKKLLASLTANVRTHWPHARILIIGNAMEYLDESRYDIAIGEHCRPEVLLETLYQLSRGIGIPRGPADHRVLFLAAGKRVRYVRASSESDPSKRLESVAGDVRSAHDLPAGEHAVGLY</sequence>
<keyword evidence="2" id="KW-1185">Reference proteome</keyword>
<dbReference type="OrthoDB" id="121628at2"/>
<organism evidence="1 2">
    <name type="scientific">Granulicella pectinivorans</name>
    <dbReference type="NCBI Taxonomy" id="474950"/>
    <lineage>
        <taxon>Bacteria</taxon>
        <taxon>Pseudomonadati</taxon>
        <taxon>Acidobacteriota</taxon>
        <taxon>Terriglobia</taxon>
        <taxon>Terriglobales</taxon>
        <taxon>Acidobacteriaceae</taxon>
        <taxon>Granulicella</taxon>
    </lineage>
</organism>
<evidence type="ECO:0000313" key="2">
    <source>
        <dbReference type="Proteomes" id="UP000199024"/>
    </source>
</evidence>
<proteinExistence type="predicted"/>